<protein>
    <submittedName>
        <fullName evidence="5">Avirulence-responsive protein</fullName>
    </submittedName>
</protein>
<reference evidence="5 6" key="1">
    <citation type="submission" date="2019-08" db="EMBL/GenBank/DDBJ databases">
        <title>Draft genome sequences of two oriental melons (Cucumis melo L. var makuwa).</title>
        <authorList>
            <person name="Kwon S.-Y."/>
        </authorList>
    </citation>
    <scope>NUCLEOTIDE SEQUENCE [LARGE SCALE GENOMIC DNA]</scope>
    <source>
        <strain evidence="6">cv. Chang Bougi</strain>
        <tissue evidence="5">Leaf</tissue>
    </source>
</reference>
<evidence type="ECO:0000256" key="3">
    <source>
        <dbReference type="ARBA" id="ARBA00023134"/>
    </source>
</evidence>
<dbReference type="SUPFAM" id="SSF50978">
    <property type="entry name" value="WD40 repeat-like"/>
    <property type="match status" value="1"/>
</dbReference>
<comment type="caution">
    <text evidence="5">The sequence shown here is derived from an EMBL/GenBank/DDBJ whole genome shotgun (WGS) entry which is preliminary data.</text>
</comment>
<dbReference type="InterPro" id="IPR015943">
    <property type="entry name" value="WD40/YVTN_repeat-like_dom_sf"/>
</dbReference>
<evidence type="ECO:0000256" key="2">
    <source>
        <dbReference type="ARBA" id="ARBA00022741"/>
    </source>
</evidence>
<proteinExistence type="inferred from homology"/>
<feature type="domain" description="AIG1-type G" evidence="4">
    <location>
        <begin position="1"/>
        <end position="208"/>
    </location>
</feature>
<dbReference type="InterPro" id="IPR027417">
    <property type="entry name" value="P-loop_NTPase"/>
</dbReference>
<name>A0A5D3DMU2_CUCMM</name>
<dbReference type="PROSITE" id="PS51720">
    <property type="entry name" value="G_AIG1"/>
    <property type="match status" value="1"/>
</dbReference>
<dbReference type="SUPFAM" id="SSF52540">
    <property type="entry name" value="P-loop containing nucleoside triphosphate hydrolases"/>
    <property type="match status" value="1"/>
</dbReference>
<dbReference type="AlphaFoldDB" id="A0A5D3DMU2"/>
<dbReference type="GO" id="GO:0005737">
    <property type="term" value="C:cytoplasm"/>
    <property type="evidence" value="ECO:0007669"/>
    <property type="project" value="TreeGrafter"/>
</dbReference>
<evidence type="ECO:0000313" key="6">
    <source>
        <dbReference type="Proteomes" id="UP000321947"/>
    </source>
</evidence>
<dbReference type="InterPro" id="IPR036322">
    <property type="entry name" value="WD40_repeat_dom_sf"/>
</dbReference>
<dbReference type="InterPro" id="IPR006703">
    <property type="entry name" value="G_AIG1"/>
</dbReference>
<dbReference type="Gene3D" id="3.40.50.300">
    <property type="entry name" value="P-loop containing nucleotide triphosphate hydrolases"/>
    <property type="match status" value="1"/>
</dbReference>
<dbReference type="GO" id="GO:0045159">
    <property type="term" value="F:myosin II binding"/>
    <property type="evidence" value="ECO:0007669"/>
    <property type="project" value="TreeGrafter"/>
</dbReference>
<dbReference type="GO" id="GO:0006893">
    <property type="term" value="P:Golgi to plasma membrane transport"/>
    <property type="evidence" value="ECO:0007669"/>
    <property type="project" value="TreeGrafter"/>
</dbReference>
<accession>A0A5D3DMU2</accession>
<dbReference type="GO" id="GO:0005886">
    <property type="term" value="C:plasma membrane"/>
    <property type="evidence" value="ECO:0007669"/>
    <property type="project" value="TreeGrafter"/>
</dbReference>
<dbReference type="Proteomes" id="UP000321947">
    <property type="component" value="Unassembled WGS sequence"/>
</dbReference>
<dbReference type="PANTHER" id="PTHR10241:SF25">
    <property type="entry name" value="TOMOSYN, ISOFORM C"/>
    <property type="match status" value="1"/>
</dbReference>
<dbReference type="PANTHER" id="PTHR10241">
    <property type="entry name" value="LETHAL 2 GIANT LARVAE PROTEIN"/>
    <property type="match status" value="1"/>
</dbReference>
<dbReference type="FunFam" id="3.40.50.300:FF:000840">
    <property type="entry name" value="Immune-associated nucleotide-binding protein 9"/>
    <property type="match status" value="1"/>
</dbReference>
<evidence type="ECO:0000259" key="4">
    <source>
        <dbReference type="PROSITE" id="PS51720"/>
    </source>
</evidence>
<keyword evidence="3" id="KW-0342">GTP-binding</keyword>
<dbReference type="GO" id="GO:0005096">
    <property type="term" value="F:GTPase activator activity"/>
    <property type="evidence" value="ECO:0007669"/>
    <property type="project" value="TreeGrafter"/>
</dbReference>
<dbReference type="Gene3D" id="2.130.10.10">
    <property type="entry name" value="YVTN repeat-like/Quinoprotein amine dehydrogenase"/>
    <property type="match status" value="1"/>
</dbReference>
<dbReference type="GO" id="GO:0005525">
    <property type="term" value="F:GTP binding"/>
    <property type="evidence" value="ECO:0007669"/>
    <property type="project" value="UniProtKB-KW"/>
</dbReference>
<organism evidence="5 6">
    <name type="scientific">Cucumis melo var. makuwa</name>
    <name type="common">Oriental melon</name>
    <dbReference type="NCBI Taxonomy" id="1194695"/>
    <lineage>
        <taxon>Eukaryota</taxon>
        <taxon>Viridiplantae</taxon>
        <taxon>Streptophyta</taxon>
        <taxon>Embryophyta</taxon>
        <taxon>Tracheophyta</taxon>
        <taxon>Spermatophyta</taxon>
        <taxon>Magnoliopsida</taxon>
        <taxon>eudicotyledons</taxon>
        <taxon>Gunneridae</taxon>
        <taxon>Pentapetalae</taxon>
        <taxon>rosids</taxon>
        <taxon>fabids</taxon>
        <taxon>Cucurbitales</taxon>
        <taxon>Cucurbitaceae</taxon>
        <taxon>Benincaseae</taxon>
        <taxon>Cucumis</taxon>
    </lineage>
</organism>
<evidence type="ECO:0000313" key="5">
    <source>
        <dbReference type="EMBL" id="TYK24953.1"/>
    </source>
</evidence>
<gene>
    <name evidence="5" type="ORF">E5676_scaffold352G00690</name>
</gene>
<evidence type="ECO:0000256" key="1">
    <source>
        <dbReference type="ARBA" id="ARBA00008535"/>
    </source>
</evidence>
<keyword evidence="2" id="KW-0547">Nucleotide-binding</keyword>
<sequence length="349" mass="37983">MVLMGRTGNGKSATGNSILGKKMFESKRSSSGITSTSELKTCVQPDGQVINVIDTPGLFDLSHGTEHVTREIVKCLDLVKEGIHAVLLVFSAKNRFTQEEEATLKTLQNLFGCKIVDYAIIVFTGGDEFDDDDDDSSTFDDYLLGCPVALKDILAACKGRQHAVQRGSLTPEDLKLRVTVHYGIPSTASILAFDSIQRLLALATLDGRIKVIGGGGIEGLLMSPNQLPYKYLEFITNQGYLVSISNDNEIQVWSLDSRSIACCLQWESNITAFSIVGGSHFMYVGDENGLMSVVKFDPEDEKLMLLPYRISAASISDVAGFPFPDDQPSPIIGVLQHSSIGNRQDTCTE</sequence>
<dbReference type="GO" id="GO:0006887">
    <property type="term" value="P:exocytosis"/>
    <property type="evidence" value="ECO:0007669"/>
    <property type="project" value="TreeGrafter"/>
</dbReference>
<dbReference type="GO" id="GO:0019905">
    <property type="term" value="F:syntaxin binding"/>
    <property type="evidence" value="ECO:0007669"/>
    <property type="project" value="TreeGrafter"/>
</dbReference>
<comment type="similarity">
    <text evidence="1">Belongs to the TRAFAC class TrmE-Era-EngA-EngB-Septin-like GTPase superfamily. AIG1/Toc34/Toc159-like paraseptin GTPase family. IAN subfamily.</text>
</comment>
<dbReference type="Pfam" id="PF04548">
    <property type="entry name" value="AIG1"/>
    <property type="match status" value="1"/>
</dbReference>
<dbReference type="EMBL" id="SSTD01003829">
    <property type="protein sequence ID" value="TYK24953.1"/>
    <property type="molecule type" value="Genomic_DNA"/>
</dbReference>